<dbReference type="InterPro" id="IPR001387">
    <property type="entry name" value="Cro/C1-type_HTH"/>
</dbReference>
<dbReference type="PROSITE" id="PS50943">
    <property type="entry name" value="HTH_CROC1"/>
    <property type="match status" value="1"/>
</dbReference>
<evidence type="ECO:0000313" key="4">
    <source>
        <dbReference type="Proteomes" id="UP000257706"/>
    </source>
</evidence>
<comment type="caution">
    <text evidence="3">The sequence shown here is derived from an EMBL/GenBank/DDBJ whole genome shotgun (WGS) entry which is preliminary data.</text>
</comment>
<accession>A0A3B9IEV9</accession>
<evidence type="ECO:0000256" key="1">
    <source>
        <dbReference type="SAM" id="MobiDB-lite"/>
    </source>
</evidence>
<sequence>MRTSKRAGGSSEFGKRLRETRSNMGMQQHELASLLGVSLNTYGRYERGESSPDVDVLERLISMGIDVHWLLTGAPAEHQRAPAEVDPQLMGMIVDAVRAMYRAEGAAIPDRTLGEEASRIYTEIAPRQGDPAAALIALGEILADRRRRLQDSRNNPARSAKRPA</sequence>
<dbReference type="EMBL" id="DMAI01000003">
    <property type="protein sequence ID" value="HAE45817.1"/>
    <property type="molecule type" value="Genomic_DNA"/>
</dbReference>
<feature type="region of interest" description="Disordered" evidence="1">
    <location>
        <begin position="1"/>
        <end position="25"/>
    </location>
</feature>
<proteinExistence type="predicted"/>
<dbReference type="Proteomes" id="UP000257706">
    <property type="component" value="Unassembled WGS sequence"/>
</dbReference>
<gene>
    <name evidence="3" type="ORF">DCK97_00195</name>
</gene>
<name>A0A3B9IEV9_9PROT</name>
<evidence type="ECO:0000313" key="3">
    <source>
        <dbReference type="EMBL" id="HAE45817.1"/>
    </source>
</evidence>
<dbReference type="InterPro" id="IPR010982">
    <property type="entry name" value="Lambda_DNA-bd_dom_sf"/>
</dbReference>
<reference evidence="3 4" key="1">
    <citation type="journal article" date="2018" name="Nat. Biotechnol.">
        <title>A standardized bacterial taxonomy based on genome phylogeny substantially revises the tree of life.</title>
        <authorList>
            <person name="Parks D.H."/>
            <person name="Chuvochina M."/>
            <person name="Waite D.W."/>
            <person name="Rinke C."/>
            <person name="Skarshewski A."/>
            <person name="Chaumeil P.A."/>
            <person name="Hugenholtz P."/>
        </authorList>
    </citation>
    <scope>NUCLEOTIDE SEQUENCE [LARGE SCALE GENOMIC DNA]</scope>
    <source>
        <strain evidence="3">UBA8739</strain>
    </source>
</reference>
<dbReference type="Gene3D" id="1.10.260.40">
    <property type="entry name" value="lambda repressor-like DNA-binding domains"/>
    <property type="match status" value="1"/>
</dbReference>
<dbReference type="SMART" id="SM00530">
    <property type="entry name" value="HTH_XRE"/>
    <property type="match status" value="1"/>
</dbReference>
<dbReference type="Pfam" id="PF01381">
    <property type="entry name" value="HTH_3"/>
    <property type="match status" value="1"/>
</dbReference>
<dbReference type="AlphaFoldDB" id="A0A3B9IEV9"/>
<protein>
    <recommendedName>
        <fullName evidence="2">HTH cro/C1-type domain-containing protein</fullName>
    </recommendedName>
</protein>
<dbReference type="CDD" id="cd00093">
    <property type="entry name" value="HTH_XRE"/>
    <property type="match status" value="1"/>
</dbReference>
<organism evidence="3 4">
    <name type="scientific">Tistrella mobilis</name>
    <dbReference type="NCBI Taxonomy" id="171437"/>
    <lineage>
        <taxon>Bacteria</taxon>
        <taxon>Pseudomonadati</taxon>
        <taxon>Pseudomonadota</taxon>
        <taxon>Alphaproteobacteria</taxon>
        <taxon>Geminicoccales</taxon>
        <taxon>Geminicoccaceae</taxon>
        <taxon>Tistrella</taxon>
    </lineage>
</organism>
<dbReference type="SUPFAM" id="SSF47413">
    <property type="entry name" value="lambda repressor-like DNA-binding domains"/>
    <property type="match status" value="1"/>
</dbReference>
<evidence type="ECO:0000259" key="2">
    <source>
        <dbReference type="PROSITE" id="PS50943"/>
    </source>
</evidence>
<dbReference type="GO" id="GO:0003677">
    <property type="term" value="F:DNA binding"/>
    <property type="evidence" value="ECO:0007669"/>
    <property type="project" value="InterPro"/>
</dbReference>
<feature type="domain" description="HTH cro/C1-type" evidence="2">
    <location>
        <begin position="17"/>
        <end position="70"/>
    </location>
</feature>